<gene>
    <name evidence="1" type="ORF">Lalb_Chr17g0339361</name>
</gene>
<dbReference type="EMBL" id="WOCE01000017">
    <property type="protein sequence ID" value="KAE9595492.1"/>
    <property type="molecule type" value="Genomic_DNA"/>
</dbReference>
<sequence length="65" mass="8009">MISPMNRIKLNVHGGLLMNIECMYELVVRMWLLVYSLRVNKIIHKFIKMESWIWMTFHLYIRIQI</sequence>
<keyword evidence="2" id="KW-1185">Reference proteome</keyword>
<dbReference type="Proteomes" id="UP000447434">
    <property type="component" value="Chromosome 17"/>
</dbReference>
<accession>A0A6A4P1M5</accession>
<comment type="caution">
    <text evidence="1">The sequence shown here is derived from an EMBL/GenBank/DDBJ whole genome shotgun (WGS) entry which is preliminary data.</text>
</comment>
<reference evidence="2" key="1">
    <citation type="journal article" date="2020" name="Nat. Commun.">
        <title>Genome sequence of the cluster root forming white lupin.</title>
        <authorList>
            <person name="Hufnagel B."/>
            <person name="Marques A."/>
            <person name="Soriano A."/>
            <person name="Marques L."/>
            <person name="Divol F."/>
            <person name="Doumas P."/>
            <person name="Sallet E."/>
            <person name="Mancinotti D."/>
            <person name="Carrere S."/>
            <person name="Marande W."/>
            <person name="Arribat S."/>
            <person name="Keller J."/>
            <person name="Huneau C."/>
            <person name="Blein T."/>
            <person name="Aime D."/>
            <person name="Laguerre M."/>
            <person name="Taylor J."/>
            <person name="Schubert V."/>
            <person name="Nelson M."/>
            <person name="Geu-Flores F."/>
            <person name="Crespi M."/>
            <person name="Gallardo-Guerrero K."/>
            <person name="Delaux P.-M."/>
            <person name="Salse J."/>
            <person name="Berges H."/>
            <person name="Guyot R."/>
            <person name="Gouzy J."/>
            <person name="Peret B."/>
        </authorList>
    </citation>
    <scope>NUCLEOTIDE SEQUENCE [LARGE SCALE GENOMIC DNA]</scope>
    <source>
        <strain evidence="2">cv. Amiga</strain>
    </source>
</reference>
<proteinExistence type="predicted"/>
<evidence type="ECO:0000313" key="2">
    <source>
        <dbReference type="Proteomes" id="UP000447434"/>
    </source>
</evidence>
<dbReference type="AlphaFoldDB" id="A0A6A4P1M5"/>
<evidence type="ECO:0000313" key="1">
    <source>
        <dbReference type="EMBL" id="KAE9595492.1"/>
    </source>
</evidence>
<name>A0A6A4P1M5_LUPAL</name>
<protein>
    <submittedName>
        <fullName evidence="1">Uncharacterized protein</fullName>
    </submittedName>
</protein>
<organism evidence="1 2">
    <name type="scientific">Lupinus albus</name>
    <name type="common">White lupine</name>
    <name type="synonym">Lupinus termis</name>
    <dbReference type="NCBI Taxonomy" id="3870"/>
    <lineage>
        <taxon>Eukaryota</taxon>
        <taxon>Viridiplantae</taxon>
        <taxon>Streptophyta</taxon>
        <taxon>Embryophyta</taxon>
        <taxon>Tracheophyta</taxon>
        <taxon>Spermatophyta</taxon>
        <taxon>Magnoliopsida</taxon>
        <taxon>eudicotyledons</taxon>
        <taxon>Gunneridae</taxon>
        <taxon>Pentapetalae</taxon>
        <taxon>rosids</taxon>
        <taxon>fabids</taxon>
        <taxon>Fabales</taxon>
        <taxon>Fabaceae</taxon>
        <taxon>Papilionoideae</taxon>
        <taxon>50 kb inversion clade</taxon>
        <taxon>genistoids sensu lato</taxon>
        <taxon>core genistoids</taxon>
        <taxon>Genisteae</taxon>
        <taxon>Lupinus</taxon>
    </lineage>
</organism>